<dbReference type="PRINTS" id="PR00605">
    <property type="entry name" value="CYTCHROMECIC"/>
</dbReference>
<evidence type="ECO:0000256" key="6">
    <source>
        <dbReference type="ARBA" id="ARBA00022723"/>
    </source>
</evidence>
<keyword evidence="5" id="KW-0679">Respiratory chain</keyword>
<dbReference type="PROSITE" id="PS51007">
    <property type="entry name" value="CYTC"/>
    <property type="match status" value="3"/>
</dbReference>
<keyword evidence="6 13" id="KW-0479">Metal-binding</keyword>
<evidence type="ECO:0000256" key="12">
    <source>
        <dbReference type="PIRSR" id="PIRSR000018-50"/>
    </source>
</evidence>
<evidence type="ECO:0000256" key="9">
    <source>
        <dbReference type="ARBA" id="ARBA00022982"/>
    </source>
</evidence>
<evidence type="ECO:0000256" key="14">
    <source>
        <dbReference type="SAM" id="SignalP"/>
    </source>
</evidence>
<sequence>MRTIALSLSLAVSALVSSSVLAQAPDDDAKIIRGRYQAVLADCAACHTKPGGASLAGGAPLQTPFGELVPPNITPDEETGIGSWTAADFRRAMKEGIGHDGKRLYPAMPYPAYTKMSDQDIDALWSYIRTVEPVHNPVEANQLPFPFNIRLVMLGWNMVNFEPGDFRPDPNRSEEWNRGAYIVQAAGHCGTCHSPKSLLGADKGDEALQGASLQGWYAPNITGNSYLGIGSWSEDEIVAYLKTGQNAHSIASGPMREAVQESTSRMNDADLKAIAVYLKSTEGGETQKPQPIAAEDPHMRAGAMIYHDTCSACHRADGTGGRQLFPALAGSPLVQQPSAETLTHVVLNGSQGAATPEARTTPAMPSFAWRLDDQQVADVLTYIRNSWGNAAPPVTADDVKAQR</sequence>
<evidence type="ECO:0000256" key="10">
    <source>
        <dbReference type="ARBA" id="ARBA00023004"/>
    </source>
</evidence>
<dbReference type="RefSeq" id="WP_037161764.1">
    <property type="nucleotide sequence ID" value="NZ_CAJXID010000004.1"/>
</dbReference>
<feature type="chain" id="PRO_5037724591" evidence="14">
    <location>
        <begin position="23"/>
        <end position="403"/>
    </location>
</feature>
<dbReference type="GO" id="GO:0016614">
    <property type="term" value="F:oxidoreductase activity, acting on CH-OH group of donors"/>
    <property type="evidence" value="ECO:0007669"/>
    <property type="project" value="InterPro"/>
</dbReference>
<feature type="binding site" description="axial binding residue" evidence="13">
    <location>
        <position position="314"/>
    </location>
    <ligand>
        <name>heme c</name>
        <dbReference type="ChEBI" id="CHEBI:61717"/>
        <label>3</label>
    </ligand>
    <ligandPart>
        <name>Fe</name>
        <dbReference type="ChEBI" id="CHEBI:18248"/>
    </ligandPart>
</feature>
<keyword evidence="2" id="KW-0813">Transport</keyword>
<evidence type="ECO:0000259" key="15">
    <source>
        <dbReference type="PROSITE" id="PS51007"/>
    </source>
</evidence>
<feature type="signal peptide" evidence="14">
    <location>
        <begin position="1"/>
        <end position="22"/>
    </location>
</feature>
<feature type="binding site" description="covalent" evidence="12">
    <location>
        <position position="46"/>
    </location>
    <ligand>
        <name>heme c</name>
        <dbReference type="ChEBI" id="CHEBI:61717"/>
        <label>1</label>
    </ligand>
</feature>
<dbReference type="InterPro" id="IPR008168">
    <property type="entry name" value="Cyt_C_IC"/>
</dbReference>
<dbReference type="Pfam" id="PF00034">
    <property type="entry name" value="Cytochrom_C"/>
    <property type="match status" value="3"/>
</dbReference>
<evidence type="ECO:0000256" key="8">
    <source>
        <dbReference type="ARBA" id="ARBA00022737"/>
    </source>
</evidence>
<evidence type="ECO:0000313" key="16">
    <source>
        <dbReference type="EMBL" id="KEQ05879.1"/>
    </source>
</evidence>
<accession>A0A922NZ65</accession>
<dbReference type="GO" id="GO:0009055">
    <property type="term" value="F:electron transfer activity"/>
    <property type="evidence" value="ECO:0007669"/>
    <property type="project" value="InterPro"/>
</dbReference>
<comment type="caution">
    <text evidence="16">The sequence shown here is derived from an EMBL/GenBank/DDBJ whole genome shotgun (WGS) entry which is preliminary data.</text>
</comment>
<reference evidence="16 17" key="1">
    <citation type="submission" date="2014-06" db="EMBL/GenBank/DDBJ databases">
        <title>Rhizobium pelagicum/R2-400B4.</title>
        <authorList>
            <person name="Kimes N.E."/>
            <person name="Lopez-Perez M."/>
        </authorList>
    </citation>
    <scope>NUCLEOTIDE SEQUENCE [LARGE SCALE GENOMIC DNA]</scope>
    <source>
        <strain evidence="16 17">R2-400B4</strain>
    </source>
</reference>
<dbReference type="GO" id="GO:0020037">
    <property type="term" value="F:heme binding"/>
    <property type="evidence" value="ECO:0007669"/>
    <property type="project" value="InterPro"/>
</dbReference>
<gene>
    <name evidence="16" type="ORF">GV68_08245</name>
</gene>
<evidence type="ECO:0000256" key="11">
    <source>
        <dbReference type="ARBA" id="ARBA00023136"/>
    </source>
</evidence>
<evidence type="ECO:0000256" key="3">
    <source>
        <dbReference type="ARBA" id="ARBA00022475"/>
    </source>
</evidence>
<dbReference type="SUPFAM" id="SSF46626">
    <property type="entry name" value="Cytochrome c"/>
    <property type="match status" value="3"/>
</dbReference>
<dbReference type="GO" id="GO:0005886">
    <property type="term" value="C:plasma membrane"/>
    <property type="evidence" value="ECO:0007669"/>
    <property type="project" value="UniProtKB-SubCell"/>
</dbReference>
<dbReference type="Gene3D" id="1.10.760.10">
    <property type="entry name" value="Cytochrome c-like domain"/>
    <property type="match status" value="3"/>
</dbReference>
<keyword evidence="10 13" id="KW-0408">Iron</keyword>
<dbReference type="OrthoDB" id="9811281at2"/>
<dbReference type="AlphaFoldDB" id="A0A922NZ65"/>
<dbReference type="Proteomes" id="UP000052167">
    <property type="component" value="Unassembled WGS sequence"/>
</dbReference>
<evidence type="ECO:0000256" key="13">
    <source>
        <dbReference type="PIRSR" id="PIRSR000018-51"/>
    </source>
</evidence>
<feature type="binding site" description="covalent" evidence="12">
    <location>
        <position position="43"/>
    </location>
    <ligand>
        <name>heme c</name>
        <dbReference type="ChEBI" id="CHEBI:61717"/>
        <label>1</label>
    </ligand>
</feature>
<dbReference type="InterPro" id="IPR051459">
    <property type="entry name" value="Cytochrome_c-type_DH"/>
</dbReference>
<evidence type="ECO:0000256" key="4">
    <source>
        <dbReference type="ARBA" id="ARBA00022617"/>
    </source>
</evidence>
<evidence type="ECO:0000256" key="7">
    <source>
        <dbReference type="ARBA" id="ARBA00022729"/>
    </source>
</evidence>
<feature type="domain" description="Cytochrome c" evidence="15">
    <location>
        <begin position="297"/>
        <end position="387"/>
    </location>
</feature>
<dbReference type="InterPro" id="IPR036909">
    <property type="entry name" value="Cyt_c-like_dom_sf"/>
</dbReference>
<dbReference type="PANTHER" id="PTHR35008">
    <property type="entry name" value="BLL4482 PROTEIN-RELATED"/>
    <property type="match status" value="1"/>
</dbReference>
<feature type="binding site" description="covalent" evidence="12">
    <location>
        <position position="310"/>
    </location>
    <ligand>
        <name>heme c</name>
        <dbReference type="ChEBI" id="CHEBI:61717"/>
        <label>3</label>
    </ligand>
</feature>
<keyword evidence="11" id="KW-0472">Membrane</keyword>
<feature type="binding site" description="covalent" evidence="12">
    <location>
        <position position="192"/>
    </location>
    <ligand>
        <name>heme c</name>
        <dbReference type="ChEBI" id="CHEBI:61717"/>
        <label>2</label>
    </ligand>
</feature>
<dbReference type="EMBL" id="JOKJ01000018">
    <property type="protein sequence ID" value="KEQ05879.1"/>
    <property type="molecule type" value="Genomic_DNA"/>
</dbReference>
<dbReference type="InterPro" id="IPR014353">
    <property type="entry name" value="Membr-bd_ADH_cyt_c"/>
</dbReference>
<organism evidence="16 17">
    <name type="scientific">Pseudorhizobium pelagicum</name>
    <dbReference type="NCBI Taxonomy" id="1509405"/>
    <lineage>
        <taxon>Bacteria</taxon>
        <taxon>Pseudomonadati</taxon>
        <taxon>Pseudomonadota</taxon>
        <taxon>Alphaproteobacteria</taxon>
        <taxon>Hyphomicrobiales</taxon>
        <taxon>Rhizobiaceae</taxon>
        <taxon>Rhizobium/Agrobacterium group</taxon>
        <taxon>Pseudorhizobium</taxon>
    </lineage>
</organism>
<keyword evidence="3" id="KW-1003">Cell membrane</keyword>
<keyword evidence="9" id="KW-0249">Electron transport</keyword>
<evidence type="ECO:0000256" key="1">
    <source>
        <dbReference type="ARBA" id="ARBA00004236"/>
    </source>
</evidence>
<comment type="cofactor">
    <cofactor evidence="12">
        <name>heme c</name>
        <dbReference type="ChEBI" id="CHEBI:61717"/>
    </cofactor>
    <text evidence="12">Binds 3 heme c groups covalently per subunit.</text>
</comment>
<dbReference type="PIRSF" id="PIRSF000018">
    <property type="entry name" value="Mb_ADH_cyt_c"/>
    <property type="match status" value="1"/>
</dbReference>
<keyword evidence="8" id="KW-0677">Repeat</keyword>
<name>A0A922NZ65_9HYPH</name>
<comment type="subcellular location">
    <subcellularLocation>
        <location evidence="1">Cell membrane</location>
    </subcellularLocation>
</comment>
<keyword evidence="7 14" id="KW-0732">Signal</keyword>
<evidence type="ECO:0000313" key="17">
    <source>
        <dbReference type="Proteomes" id="UP000052167"/>
    </source>
</evidence>
<feature type="domain" description="Cytochrome c" evidence="15">
    <location>
        <begin position="174"/>
        <end position="282"/>
    </location>
</feature>
<dbReference type="GO" id="GO:0005506">
    <property type="term" value="F:iron ion binding"/>
    <property type="evidence" value="ECO:0007669"/>
    <property type="project" value="InterPro"/>
</dbReference>
<feature type="binding site" description="axial binding residue" evidence="13">
    <location>
        <position position="193"/>
    </location>
    <ligand>
        <name>heme c</name>
        <dbReference type="ChEBI" id="CHEBI:61717"/>
        <label>2</label>
    </ligand>
    <ligandPart>
        <name>Fe</name>
        <dbReference type="ChEBI" id="CHEBI:18248"/>
    </ligandPart>
</feature>
<evidence type="ECO:0000256" key="5">
    <source>
        <dbReference type="ARBA" id="ARBA00022660"/>
    </source>
</evidence>
<feature type="binding site" description="covalent" evidence="12">
    <location>
        <position position="313"/>
    </location>
    <ligand>
        <name>heme c</name>
        <dbReference type="ChEBI" id="CHEBI:61717"/>
        <label>3</label>
    </ligand>
</feature>
<keyword evidence="4 12" id="KW-0349">Heme</keyword>
<feature type="domain" description="Cytochrome c" evidence="15">
    <location>
        <begin position="29"/>
        <end position="132"/>
    </location>
</feature>
<keyword evidence="17" id="KW-1185">Reference proteome</keyword>
<proteinExistence type="predicted"/>
<feature type="binding site" description="covalent" evidence="12">
    <location>
        <position position="189"/>
    </location>
    <ligand>
        <name>heme c</name>
        <dbReference type="ChEBI" id="CHEBI:61717"/>
        <label>2</label>
    </ligand>
</feature>
<dbReference type="InterPro" id="IPR009056">
    <property type="entry name" value="Cyt_c-like_dom"/>
</dbReference>
<evidence type="ECO:0000256" key="2">
    <source>
        <dbReference type="ARBA" id="ARBA00022448"/>
    </source>
</evidence>
<protein>
    <submittedName>
        <fullName evidence="16">Alcohol dehydrogenase</fullName>
    </submittedName>
</protein>
<feature type="binding site" description="axial binding residue" evidence="13">
    <location>
        <position position="47"/>
    </location>
    <ligand>
        <name>heme c</name>
        <dbReference type="ChEBI" id="CHEBI:61717"/>
        <label>1</label>
    </ligand>
    <ligandPart>
        <name>Fe</name>
        <dbReference type="ChEBI" id="CHEBI:18248"/>
    </ligandPart>
</feature>
<dbReference type="PANTHER" id="PTHR35008:SF8">
    <property type="entry name" value="ALCOHOL DEHYDROGENASE CYTOCHROME C SUBUNIT"/>
    <property type="match status" value="1"/>
</dbReference>